<accession>A0A4Z0C5B4</accession>
<comment type="caution">
    <text evidence="1">The sequence shown here is derived from an EMBL/GenBank/DDBJ whole genome shotgun (WGS) entry which is preliminary data.</text>
</comment>
<keyword evidence="2" id="KW-1185">Reference proteome</keyword>
<dbReference type="RefSeq" id="WP_135262188.1">
    <property type="nucleotide sequence ID" value="NZ_SMLM01000001.1"/>
</dbReference>
<evidence type="ECO:0000313" key="1">
    <source>
        <dbReference type="EMBL" id="TFZ06102.1"/>
    </source>
</evidence>
<name>A0A4Z0C5B4_9BURK</name>
<dbReference type="OrthoDB" id="1121317at2"/>
<dbReference type="EMBL" id="SMLM01000001">
    <property type="protein sequence ID" value="TFZ06102.1"/>
    <property type="molecule type" value="Genomic_DNA"/>
</dbReference>
<sequence>MEFDPAGPADPAVVWFGRRRLPVHAVLDRWYGPGMRWWKVATDDGPYILRRSEHDRQWELAAVPRG</sequence>
<dbReference type="Proteomes" id="UP000298180">
    <property type="component" value="Unassembled WGS sequence"/>
</dbReference>
<proteinExistence type="predicted"/>
<protein>
    <submittedName>
        <fullName evidence="1">Uncharacterized protein</fullName>
    </submittedName>
</protein>
<evidence type="ECO:0000313" key="2">
    <source>
        <dbReference type="Proteomes" id="UP000298180"/>
    </source>
</evidence>
<dbReference type="AlphaFoldDB" id="A0A4Z0C5B4"/>
<organism evidence="1 2">
    <name type="scientific">Ramlibacter henchirensis</name>
    <dbReference type="NCBI Taxonomy" id="204072"/>
    <lineage>
        <taxon>Bacteria</taxon>
        <taxon>Pseudomonadati</taxon>
        <taxon>Pseudomonadota</taxon>
        <taxon>Betaproteobacteria</taxon>
        <taxon>Burkholderiales</taxon>
        <taxon>Comamonadaceae</taxon>
        <taxon>Ramlibacter</taxon>
    </lineage>
</organism>
<reference evidence="1 2" key="1">
    <citation type="submission" date="2019-03" db="EMBL/GenBank/DDBJ databases">
        <title>Ramlibacter henchirensis DSM 14656, whole genome shotgun sequence.</title>
        <authorList>
            <person name="Zhang X."/>
            <person name="Feng G."/>
            <person name="Zhu H."/>
        </authorList>
    </citation>
    <scope>NUCLEOTIDE SEQUENCE [LARGE SCALE GENOMIC DNA]</scope>
    <source>
        <strain evidence="1 2">DSM 14656</strain>
    </source>
</reference>
<gene>
    <name evidence="1" type="ORF">EZ313_05505</name>
</gene>